<dbReference type="InterPro" id="IPR059166">
    <property type="entry name" value="PLD-like_cat"/>
</dbReference>
<evidence type="ECO:0000313" key="1">
    <source>
        <dbReference type="EMBL" id="PWH07912.1"/>
    </source>
</evidence>
<evidence type="ECO:0008006" key="3">
    <source>
        <dbReference type="Google" id="ProtNLM"/>
    </source>
</evidence>
<sequence>MLKPDTTVLLTDALQPPPGYDVDTAVATTYSLNLTALLVAPMTFALADVENASTVDHRDPAQLLDAVKRYMSRTTVFCQVAGIHVPASYSRLTAFLEDSIQQVEPKGRGSLFHPKLWAIRYRRPADGGLHHRVVVASRNLTLDSSWDTALVLDEHPNGAIDAAPAADMVGSLPGLALDPMEEDRRASIQDLCASLRGVHLEAPHPFTGGNLLPLGLDTTSRWPFPAESSERLLAISPFLQEETLRALEAGSPNLTLVTRAESADQLGASALSSWDVNVIDSGADYRDGAGGAAPTNEFGMVEEVDGAPRVAELTGLHAKTIVLDHPDGTSSTVTGSANLTQPAWHRNIEFDAILHGPTGVCGVEAALGKDAQDMGLRTILQPYTPEPTATADPSIETGYRLEEFHRALARSRPRPQLDIVAVEEDRVSARLSIQMPDDLVGTTRIWLLTVPGQDRELAATTTWDLAAENITPFLAVETTAGSGEARATRRCLIKVPIIGDVIDRRQRALASLLNNSDRVLRYLALLLGFDDPSQAVPAQDVDDDTLTVGIDLSVEADNEAAQPPQIVLFEPLVRAAGQDIGRLASVAEQVDELRRLPNADALIPPEFLQMWDVVLQIAGGRKRA</sequence>
<dbReference type="EMBL" id="QFKX01000001">
    <property type="protein sequence ID" value="PWH07912.1"/>
    <property type="molecule type" value="Genomic_DNA"/>
</dbReference>
<comment type="caution">
    <text evidence="1">The sequence shown here is derived from an EMBL/GenBank/DDBJ whole genome shotgun (WGS) entry which is preliminary data.</text>
</comment>
<dbReference type="SUPFAM" id="SSF56024">
    <property type="entry name" value="Phospholipase D/nuclease"/>
    <property type="match status" value="1"/>
</dbReference>
<evidence type="ECO:0000313" key="2">
    <source>
        <dbReference type="Proteomes" id="UP000245590"/>
    </source>
</evidence>
<reference evidence="1 2" key="1">
    <citation type="submission" date="2018-05" db="EMBL/GenBank/DDBJ databases">
        <title>Brachybacterium sp. M1HQ-2T, whole genome shotgun sequence.</title>
        <authorList>
            <person name="Tuo L."/>
        </authorList>
    </citation>
    <scope>NUCLEOTIDE SEQUENCE [LARGE SCALE GENOMIC DNA]</scope>
    <source>
        <strain evidence="1 2">M1HQ-2</strain>
    </source>
</reference>
<proteinExistence type="predicted"/>
<dbReference type="Gene3D" id="3.30.870.10">
    <property type="entry name" value="Endonuclease Chain A"/>
    <property type="match status" value="1"/>
</dbReference>
<keyword evidence="2" id="KW-1185">Reference proteome</keyword>
<dbReference type="Proteomes" id="UP000245590">
    <property type="component" value="Unassembled WGS sequence"/>
</dbReference>
<dbReference type="CDD" id="cd09176">
    <property type="entry name" value="PLDc_unchar6"/>
    <property type="match status" value="1"/>
</dbReference>
<accession>A0A2U2RPW7</accession>
<gene>
    <name evidence="1" type="ORF">DEO23_01920</name>
</gene>
<name>A0A2U2RPW7_9MICO</name>
<dbReference type="OrthoDB" id="369674at2"/>
<dbReference type="AlphaFoldDB" id="A0A2U2RPW7"/>
<protein>
    <recommendedName>
        <fullName evidence="3">PLD phosphodiesterase domain-containing protein</fullName>
    </recommendedName>
</protein>
<organism evidence="1 2">
    <name type="scientific">Brachybacterium endophyticum</name>
    <dbReference type="NCBI Taxonomy" id="2182385"/>
    <lineage>
        <taxon>Bacteria</taxon>
        <taxon>Bacillati</taxon>
        <taxon>Actinomycetota</taxon>
        <taxon>Actinomycetes</taxon>
        <taxon>Micrococcales</taxon>
        <taxon>Dermabacteraceae</taxon>
        <taxon>Brachybacterium</taxon>
    </lineage>
</organism>